<evidence type="ECO:0000259" key="4">
    <source>
        <dbReference type="PROSITE" id="PS51387"/>
    </source>
</evidence>
<dbReference type="Gene3D" id="3.30.390.50">
    <property type="entry name" value="CO dehydrogenase flavoprotein, C-terminal domain"/>
    <property type="match status" value="1"/>
</dbReference>
<dbReference type="InterPro" id="IPR005107">
    <property type="entry name" value="CO_DH_flav_C"/>
</dbReference>
<dbReference type="Gene3D" id="3.30.43.10">
    <property type="entry name" value="Uridine Diphospho-n-acetylenolpyruvylglucosamine Reductase, domain 2"/>
    <property type="match status" value="1"/>
</dbReference>
<reference evidence="5 6" key="1">
    <citation type="journal article" date="2015" name="MBio">
        <title>Genome-Resolved Metagenomic Analysis Reveals Roles for Candidate Phyla and Other Microbial Community Members in Biogeochemical Transformations in Oil Reservoirs.</title>
        <authorList>
            <person name="Hu P."/>
            <person name="Tom L."/>
            <person name="Singh A."/>
            <person name="Thomas B.C."/>
            <person name="Baker B.J."/>
            <person name="Piceno Y.M."/>
            <person name="Andersen G.L."/>
            <person name="Banfield J.F."/>
        </authorList>
    </citation>
    <scope>NUCLEOTIDE SEQUENCE [LARGE SCALE GENOMIC DNA]</scope>
    <source>
        <strain evidence="5">46_16</strain>
    </source>
</reference>
<dbReference type="EMBL" id="LGFU01000154">
    <property type="protein sequence ID" value="KUK45778.1"/>
    <property type="molecule type" value="Genomic_DNA"/>
</dbReference>
<dbReference type="InterPro" id="IPR051312">
    <property type="entry name" value="Diverse_Substr_Oxidored"/>
</dbReference>
<dbReference type="InterPro" id="IPR002346">
    <property type="entry name" value="Mopterin_DH_FAD-bd"/>
</dbReference>
<dbReference type="SUPFAM" id="SSF56176">
    <property type="entry name" value="FAD-binding/transporter-associated domain-like"/>
    <property type="match status" value="1"/>
</dbReference>
<gene>
    <name evidence="5" type="ORF">XD73_1347</name>
</gene>
<sequence length="291" mass="31552">MHLWQEFRQPNSISEAIEDLLNAPAPVVPIAGGTDLLLEMRQGRHEPANTLIDLTSVPEMNLIEKRGDSLYIGACVPISQILTSTLVRNNAEALIEACDLIAGPQVRNTATLGGNVAHALPAADGTIALAALGASAEIANHNGLRMLPILELFLGPGKSAIDKTSELIAGFYIPLSTQGQASAFKRIMRPQGVALPILNCAVWLEREERTVKEVRIAIGPGGPTPFRPTAAEALMQNQILDDELIKEAVKVVLEQGSFRTSPRRATSEYRKHIVAGLFRDTFNQAWERSKN</sequence>
<dbReference type="PROSITE" id="PS51387">
    <property type="entry name" value="FAD_PCMH"/>
    <property type="match status" value="1"/>
</dbReference>
<dbReference type="SUPFAM" id="SSF55447">
    <property type="entry name" value="CO dehydrogenase flavoprotein C-terminal domain-like"/>
    <property type="match status" value="1"/>
</dbReference>
<keyword evidence="3" id="KW-0560">Oxidoreductase</keyword>
<organism evidence="5 6">
    <name type="scientific">Anaerolinea thermophila</name>
    <dbReference type="NCBI Taxonomy" id="167964"/>
    <lineage>
        <taxon>Bacteria</taxon>
        <taxon>Bacillati</taxon>
        <taxon>Chloroflexota</taxon>
        <taxon>Anaerolineae</taxon>
        <taxon>Anaerolineales</taxon>
        <taxon>Anaerolineaceae</taxon>
        <taxon>Anaerolinea</taxon>
    </lineage>
</organism>
<dbReference type="SMART" id="SM01092">
    <property type="entry name" value="CO_deh_flav_C"/>
    <property type="match status" value="1"/>
</dbReference>
<dbReference type="Pfam" id="PF00941">
    <property type="entry name" value="FAD_binding_5"/>
    <property type="match status" value="1"/>
</dbReference>
<protein>
    <submittedName>
        <fullName evidence="5">Putative oxidoreductase</fullName>
    </submittedName>
</protein>
<dbReference type="PANTHER" id="PTHR42659">
    <property type="entry name" value="XANTHINE DEHYDROGENASE SUBUNIT C-RELATED"/>
    <property type="match status" value="1"/>
</dbReference>
<evidence type="ECO:0000256" key="3">
    <source>
        <dbReference type="ARBA" id="ARBA00023002"/>
    </source>
</evidence>
<keyword evidence="2" id="KW-0274">FAD</keyword>
<keyword evidence="1" id="KW-0285">Flavoprotein</keyword>
<evidence type="ECO:0000313" key="6">
    <source>
        <dbReference type="Proteomes" id="UP000064249"/>
    </source>
</evidence>
<dbReference type="GO" id="GO:0071949">
    <property type="term" value="F:FAD binding"/>
    <property type="evidence" value="ECO:0007669"/>
    <property type="project" value="InterPro"/>
</dbReference>
<evidence type="ECO:0000256" key="2">
    <source>
        <dbReference type="ARBA" id="ARBA00022827"/>
    </source>
</evidence>
<evidence type="ECO:0000256" key="1">
    <source>
        <dbReference type="ARBA" id="ARBA00022630"/>
    </source>
</evidence>
<feature type="domain" description="FAD-binding PCMH-type" evidence="4">
    <location>
        <begin position="1"/>
        <end position="178"/>
    </location>
</feature>
<name>A0A117LGF7_9CHLR</name>
<dbReference type="Proteomes" id="UP000064249">
    <property type="component" value="Unassembled WGS sequence"/>
</dbReference>
<proteinExistence type="predicted"/>
<dbReference type="InterPro" id="IPR016167">
    <property type="entry name" value="FAD-bd_PCMH_sub1"/>
</dbReference>
<dbReference type="InterPro" id="IPR016166">
    <property type="entry name" value="FAD-bd_PCMH"/>
</dbReference>
<dbReference type="Gene3D" id="3.30.465.10">
    <property type="match status" value="1"/>
</dbReference>
<dbReference type="AlphaFoldDB" id="A0A117LGF7"/>
<dbReference type="GO" id="GO:0016491">
    <property type="term" value="F:oxidoreductase activity"/>
    <property type="evidence" value="ECO:0007669"/>
    <property type="project" value="UniProtKB-KW"/>
</dbReference>
<evidence type="ECO:0000313" key="5">
    <source>
        <dbReference type="EMBL" id="KUK45778.1"/>
    </source>
</evidence>
<dbReference type="PATRIC" id="fig|167964.4.peg.1525"/>
<comment type="caution">
    <text evidence="5">The sequence shown here is derived from an EMBL/GenBank/DDBJ whole genome shotgun (WGS) entry which is preliminary data.</text>
</comment>
<dbReference type="InterPro" id="IPR016169">
    <property type="entry name" value="FAD-bd_PCMH_sub2"/>
</dbReference>
<dbReference type="InterPro" id="IPR036318">
    <property type="entry name" value="FAD-bd_PCMH-like_sf"/>
</dbReference>
<accession>A0A117LGF7</accession>
<dbReference type="Pfam" id="PF03450">
    <property type="entry name" value="CO_deh_flav_C"/>
    <property type="match status" value="1"/>
</dbReference>
<dbReference type="PANTHER" id="PTHR42659:SF2">
    <property type="entry name" value="XANTHINE DEHYDROGENASE SUBUNIT C-RELATED"/>
    <property type="match status" value="1"/>
</dbReference>
<dbReference type="InterPro" id="IPR036683">
    <property type="entry name" value="CO_DH_flav_C_dom_sf"/>
</dbReference>